<dbReference type="AlphaFoldDB" id="A0AAD9MS76"/>
<accession>A0AAD9MS76</accession>
<dbReference type="Proteomes" id="UP001208570">
    <property type="component" value="Unassembled WGS sequence"/>
</dbReference>
<gene>
    <name evidence="1" type="ORF">LSH36_983g00111</name>
</gene>
<organism evidence="1 2">
    <name type="scientific">Paralvinella palmiformis</name>
    <dbReference type="NCBI Taxonomy" id="53620"/>
    <lineage>
        <taxon>Eukaryota</taxon>
        <taxon>Metazoa</taxon>
        <taxon>Spiralia</taxon>
        <taxon>Lophotrochozoa</taxon>
        <taxon>Annelida</taxon>
        <taxon>Polychaeta</taxon>
        <taxon>Sedentaria</taxon>
        <taxon>Canalipalpata</taxon>
        <taxon>Terebellida</taxon>
        <taxon>Terebelliformia</taxon>
        <taxon>Alvinellidae</taxon>
        <taxon>Paralvinella</taxon>
    </lineage>
</organism>
<comment type="caution">
    <text evidence="1">The sequence shown here is derived from an EMBL/GenBank/DDBJ whole genome shotgun (WGS) entry which is preliminary data.</text>
</comment>
<evidence type="ECO:0000313" key="2">
    <source>
        <dbReference type="Proteomes" id="UP001208570"/>
    </source>
</evidence>
<protein>
    <submittedName>
        <fullName evidence="1">Uncharacterized protein</fullName>
    </submittedName>
</protein>
<evidence type="ECO:0000313" key="1">
    <source>
        <dbReference type="EMBL" id="KAK2142223.1"/>
    </source>
</evidence>
<reference evidence="1" key="1">
    <citation type="journal article" date="2023" name="Mol. Biol. Evol.">
        <title>Third-Generation Sequencing Reveals the Adaptive Role of the Epigenome in Three Deep-Sea Polychaetes.</title>
        <authorList>
            <person name="Perez M."/>
            <person name="Aroh O."/>
            <person name="Sun Y."/>
            <person name="Lan Y."/>
            <person name="Juniper S.K."/>
            <person name="Young C.R."/>
            <person name="Angers B."/>
            <person name="Qian P.Y."/>
        </authorList>
    </citation>
    <scope>NUCLEOTIDE SEQUENCE</scope>
    <source>
        <strain evidence="1">P08H-3</strain>
    </source>
</reference>
<proteinExistence type="predicted"/>
<name>A0AAD9MS76_9ANNE</name>
<sequence length="126" mass="14268">MCVIPEQLEAQCLHLDDIKNSPPPHHSEAASPGMTVISLHKKQKSMTHHVPFLKKSPEQKESIIICWFIKANEAEAALNGWELIGTFGIFSRDFSIPMKCTDENVDLNRVRKYFTTASTFVHCEEA</sequence>
<dbReference type="EMBL" id="JAODUP010000983">
    <property type="protein sequence ID" value="KAK2142223.1"/>
    <property type="molecule type" value="Genomic_DNA"/>
</dbReference>
<keyword evidence="2" id="KW-1185">Reference proteome</keyword>